<dbReference type="SUPFAM" id="SSF81464">
    <property type="entry name" value="Cytochrome c oxidase subunit II-like, transmembrane region"/>
    <property type="match status" value="1"/>
</dbReference>
<evidence type="ECO:0000256" key="6">
    <source>
        <dbReference type="ARBA" id="ARBA00022692"/>
    </source>
</evidence>
<comment type="function">
    <text evidence="14 18">Subunits I and II form the functional core of the enzyme complex. Electrons originating in cytochrome c are transferred via heme a and Cu(A) to the binuclear center formed by heme a3 and Cu(B).</text>
</comment>
<evidence type="ECO:0000259" key="21">
    <source>
        <dbReference type="PROSITE" id="PS50999"/>
    </source>
</evidence>
<keyword evidence="9 17" id="KW-0249">Electron transport</keyword>
<feature type="transmembrane region" description="Helical" evidence="19">
    <location>
        <begin position="91"/>
        <end position="111"/>
    </location>
</feature>
<dbReference type="GO" id="GO:0005507">
    <property type="term" value="F:copper ion binding"/>
    <property type="evidence" value="ECO:0007669"/>
    <property type="project" value="InterPro"/>
</dbReference>
<dbReference type="GO" id="GO:0005886">
    <property type="term" value="C:plasma membrane"/>
    <property type="evidence" value="ECO:0007669"/>
    <property type="project" value="UniProtKB-SubCell"/>
</dbReference>
<accession>A0AAX3N1A9</accession>
<dbReference type="GO" id="GO:0042773">
    <property type="term" value="P:ATP synthesis coupled electron transport"/>
    <property type="evidence" value="ECO:0007669"/>
    <property type="project" value="TreeGrafter"/>
</dbReference>
<dbReference type="EC" id="7.1.1.9" evidence="18"/>
<name>A0AAX3N1A9_9BACL</name>
<dbReference type="InterPro" id="IPR008972">
    <property type="entry name" value="Cupredoxin"/>
</dbReference>
<evidence type="ECO:0000256" key="17">
    <source>
        <dbReference type="RuleBase" id="RU000456"/>
    </source>
</evidence>
<evidence type="ECO:0000256" key="18">
    <source>
        <dbReference type="RuleBase" id="RU004024"/>
    </source>
</evidence>
<sequence length="354" mass="39125">MMKRWRHGKRILPLLAAFSLLLSACGREDLSVLRPQGPVAQGQLDLMKLAITIMVVVLLVVFAIAAFVLIKFRRRPGQNEIPEQVEGNHKLEIIWTVIPLVLVIILAVPTVQQLSALGKDYTKDENALQVKVTAHQYWWEFSYPDLGVTTAQDLIIPTDKTISFVLESNDVIHSFWVPSLAGKIDTNFDGTLNKFHFSAPNEGVYRGKCAELCGPSHAYMEFKVKAVSQEEFDNWVTAMQAPAVLPEDEQLAEKFKSACLSCHAVGDQGGPLGPNLTGIGGRESIASMLLNEREGQEGAPVEENLKEWLHDPQAVKPGNEMPSPAELGLTTEEVDAIAEYLADYKLDYETNSAD</sequence>
<evidence type="ECO:0000256" key="2">
    <source>
        <dbReference type="ARBA" id="ARBA00007866"/>
    </source>
</evidence>
<evidence type="ECO:0000256" key="19">
    <source>
        <dbReference type="SAM" id="Phobius"/>
    </source>
</evidence>
<dbReference type="Proteomes" id="UP001221519">
    <property type="component" value="Chromosome"/>
</dbReference>
<dbReference type="PROSITE" id="PS00078">
    <property type="entry name" value="COX2"/>
    <property type="match status" value="1"/>
</dbReference>
<organism evidence="23 25">
    <name type="scientific">Paenibacillus urinalis</name>
    <dbReference type="NCBI Taxonomy" id="521520"/>
    <lineage>
        <taxon>Bacteria</taxon>
        <taxon>Bacillati</taxon>
        <taxon>Bacillota</taxon>
        <taxon>Bacilli</taxon>
        <taxon>Bacillales</taxon>
        <taxon>Paenibacillaceae</taxon>
        <taxon>Paenibacillus</taxon>
    </lineage>
</organism>
<dbReference type="SUPFAM" id="SSF49503">
    <property type="entry name" value="Cupredoxins"/>
    <property type="match status" value="1"/>
</dbReference>
<dbReference type="InterPro" id="IPR034236">
    <property type="entry name" value="CuRO_CcO_Caa3_II"/>
</dbReference>
<dbReference type="GO" id="GO:0004129">
    <property type="term" value="F:cytochrome-c oxidase activity"/>
    <property type="evidence" value="ECO:0007669"/>
    <property type="project" value="UniProtKB-EC"/>
</dbReference>
<dbReference type="EMBL" id="CP118108">
    <property type="protein sequence ID" value="WDI02857.1"/>
    <property type="molecule type" value="Genomic_DNA"/>
</dbReference>
<evidence type="ECO:0000256" key="5">
    <source>
        <dbReference type="ARBA" id="ARBA00022660"/>
    </source>
</evidence>
<evidence type="ECO:0000256" key="1">
    <source>
        <dbReference type="ARBA" id="ARBA00004141"/>
    </source>
</evidence>
<comment type="cofactor">
    <cofactor evidence="18">
        <name>Cu cation</name>
        <dbReference type="ChEBI" id="CHEBI:23378"/>
    </cofactor>
    <text evidence="18">Binds a copper A center.</text>
</comment>
<feature type="domain" description="Cytochrome oxidase subunit II transmembrane region profile" evidence="21">
    <location>
        <begin position="24"/>
        <end position="121"/>
    </location>
</feature>
<dbReference type="Gene3D" id="2.60.40.420">
    <property type="entry name" value="Cupredoxins - blue copper proteins"/>
    <property type="match status" value="1"/>
</dbReference>
<dbReference type="Pfam" id="PF00116">
    <property type="entry name" value="COX2"/>
    <property type="match status" value="1"/>
</dbReference>
<keyword evidence="8" id="KW-1278">Translocase</keyword>
<evidence type="ECO:0000256" key="8">
    <source>
        <dbReference type="ARBA" id="ARBA00022967"/>
    </source>
</evidence>
<gene>
    <name evidence="23" type="primary">coxB</name>
    <name evidence="23" type="ORF">PUW23_02280</name>
    <name evidence="24" type="ORF">PUW25_02375</name>
</gene>
<evidence type="ECO:0000256" key="3">
    <source>
        <dbReference type="ARBA" id="ARBA00022448"/>
    </source>
</evidence>
<comment type="similarity">
    <text evidence="2 17">Belongs to the cytochrome c oxidase subunit 2 family.</text>
</comment>
<dbReference type="InterPro" id="IPR001505">
    <property type="entry name" value="Copper_CuA"/>
</dbReference>
<dbReference type="PANTHER" id="PTHR22888">
    <property type="entry name" value="CYTOCHROME C OXIDASE, SUBUNIT II"/>
    <property type="match status" value="1"/>
</dbReference>
<evidence type="ECO:0000256" key="4">
    <source>
        <dbReference type="ARBA" id="ARBA00022617"/>
    </source>
</evidence>
<evidence type="ECO:0000313" key="26">
    <source>
        <dbReference type="Proteomes" id="UP001221519"/>
    </source>
</evidence>
<keyword evidence="12 18" id="KW-0186">Copper</keyword>
<keyword evidence="5 17" id="KW-0679">Respiratory chain</keyword>
<keyword evidence="7 16" id="KW-0479">Metal-binding</keyword>
<evidence type="ECO:0000256" key="16">
    <source>
        <dbReference type="PROSITE-ProRule" id="PRU00433"/>
    </source>
</evidence>
<dbReference type="InterPro" id="IPR045187">
    <property type="entry name" value="CcO_II"/>
</dbReference>
<dbReference type="NCBIfam" id="TIGR02866">
    <property type="entry name" value="CoxB"/>
    <property type="match status" value="1"/>
</dbReference>
<dbReference type="GO" id="GO:0020037">
    <property type="term" value="F:heme binding"/>
    <property type="evidence" value="ECO:0007669"/>
    <property type="project" value="InterPro"/>
</dbReference>
<keyword evidence="26" id="KW-1185">Reference proteome</keyword>
<evidence type="ECO:0000256" key="7">
    <source>
        <dbReference type="ARBA" id="ARBA00022723"/>
    </source>
</evidence>
<evidence type="ECO:0000313" key="23">
    <source>
        <dbReference type="EMBL" id="WDH83093.1"/>
    </source>
</evidence>
<dbReference type="AlphaFoldDB" id="A0AAX3N1A9"/>
<dbReference type="RefSeq" id="WP_047911491.1">
    <property type="nucleotide sequence ID" value="NZ_CP118101.1"/>
</dbReference>
<dbReference type="InterPro" id="IPR011759">
    <property type="entry name" value="Cyt_c_oxidase_su2_TM_dom"/>
</dbReference>
<dbReference type="PROSITE" id="PS50999">
    <property type="entry name" value="COX2_TM"/>
    <property type="match status" value="1"/>
</dbReference>
<dbReference type="GO" id="GO:0016491">
    <property type="term" value="F:oxidoreductase activity"/>
    <property type="evidence" value="ECO:0007669"/>
    <property type="project" value="InterPro"/>
</dbReference>
<keyword evidence="11 16" id="KW-0408">Iron</keyword>
<evidence type="ECO:0000259" key="20">
    <source>
        <dbReference type="PROSITE" id="PS50857"/>
    </source>
</evidence>
<evidence type="ECO:0000256" key="13">
    <source>
        <dbReference type="ARBA" id="ARBA00023136"/>
    </source>
</evidence>
<keyword evidence="10 19" id="KW-1133">Transmembrane helix</keyword>
<reference evidence="23 26" key="1">
    <citation type="submission" date="2023-02" db="EMBL/GenBank/DDBJ databases">
        <title>Pathogen: clinical or host-associated sample.</title>
        <authorList>
            <person name="Hergert J."/>
            <person name="Casey R."/>
            <person name="Wagner J."/>
            <person name="Young E.L."/>
            <person name="Oakeson K.F."/>
        </authorList>
    </citation>
    <scope>NUCLEOTIDE SEQUENCE</scope>
    <source>
        <strain evidence="24 26">2022CK-00829</strain>
        <strain evidence="23">2022CK-00830</strain>
    </source>
</reference>
<evidence type="ECO:0000256" key="11">
    <source>
        <dbReference type="ARBA" id="ARBA00023004"/>
    </source>
</evidence>
<dbReference type="InterPro" id="IPR036909">
    <property type="entry name" value="Cyt_c-like_dom_sf"/>
</dbReference>
<dbReference type="Pfam" id="PF02790">
    <property type="entry name" value="COX2_TM"/>
    <property type="match status" value="1"/>
</dbReference>
<evidence type="ECO:0000313" key="24">
    <source>
        <dbReference type="EMBL" id="WDI02857.1"/>
    </source>
</evidence>
<feature type="transmembrane region" description="Helical" evidence="19">
    <location>
        <begin position="50"/>
        <end position="70"/>
    </location>
</feature>
<dbReference type="Gene3D" id="1.10.287.90">
    <property type="match status" value="1"/>
</dbReference>
<evidence type="ECO:0000256" key="12">
    <source>
        <dbReference type="ARBA" id="ARBA00023008"/>
    </source>
</evidence>
<dbReference type="Pfam" id="PF00034">
    <property type="entry name" value="Cytochrom_C"/>
    <property type="match status" value="1"/>
</dbReference>
<dbReference type="Proteomes" id="UP001220962">
    <property type="component" value="Chromosome"/>
</dbReference>
<dbReference type="InterPro" id="IPR036257">
    <property type="entry name" value="Cyt_c_oxidase_su2_TM_sf"/>
</dbReference>
<keyword evidence="4 16" id="KW-0349">Heme</keyword>
<dbReference type="CDD" id="cd04213">
    <property type="entry name" value="CuRO_CcO_Caa3_II"/>
    <property type="match status" value="1"/>
</dbReference>
<comment type="subcellular location">
    <subcellularLocation>
        <location evidence="17">Cell membrane</location>
        <topology evidence="17">Multi-pass membrane protein</topology>
    </subcellularLocation>
    <subcellularLocation>
        <location evidence="1">Membrane</location>
        <topology evidence="1">Multi-pass membrane protein</topology>
    </subcellularLocation>
</comment>
<proteinExistence type="inferred from homology"/>
<evidence type="ECO:0000259" key="22">
    <source>
        <dbReference type="PROSITE" id="PS51007"/>
    </source>
</evidence>
<dbReference type="PROSITE" id="PS51257">
    <property type="entry name" value="PROKAR_LIPOPROTEIN"/>
    <property type="match status" value="1"/>
</dbReference>
<feature type="domain" description="Cytochrome c" evidence="22">
    <location>
        <begin position="246"/>
        <end position="345"/>
    </location>
</feature>
<dbReference type="PROSITE" id="PS51007">
    <property type="entry name" value="CYTC"/>
    <property type="match status" value="1"/>
</dbReference>
<dbReference type="PANTHER" id="PTHR22888:SF10">
    <property type="entry name" value="CYTOCHROME C OXIDASE SUBUNIT 2"/>
    <property type="match status" value="1"/>
</dbReference>
<keyword evidence="6 17" id="KW-0812">Transmembrane</keyword>
<dbReference type="SUPFAM" id="SSF46626">
    <property type="entry name" value="Cytochrome c"/>
    <property type="match status" value="1"/>
</dbReference>
<keyword evidence="13 19" id="KW-0472">Membrane</keyword>
<dbReference type="InterPro" id="IPR002429">
    <property type="entry name" value="CcO_II-like_C"/>
</dbReference>
<feature type="domain" description="Cytochrome oxidase subunit II copper A binding" evidence="20">
    <location>
        <begin position="125"/>
        <end position="238"/>
    </location>
</feature>
<dbReference type="InterPro" id="IPR009056">
    <property type="entry name" value="Cyt_c-like_dom"/>
</dbReference>
<dbReference type="InterPro" id="IPR014222">
    <property type="entry name" value="Cyt_c_oxidase_su2"/>
</dbReference>
<comment type="catalytic activity">
    <reaction evidence="15 18">
        <text>4 Fe(II)-[cytochrome c] + O2 + 8 H(+)(in) = 4 Fe(III)-[cytochrome c] + 2 H2O + 4 H(+)(out)</text>
        <dbReference type="Rhea" id="RHEA:11436"/>
        <dbReference type="Rhea" id="RHEA-COMP:10350"/>
        <dbReference type="Rhea" id="RHEA-COMP:14399"/>
        <dbReference type="ChEBI" id="CHEBI:15377"/>
        <dbReference type="ChEBI" id="CHEBI:15378"/>
        <dbReference type="ChEBI" id="CHEBI:15379"/>
        <dbReference type="ChEBI" id="CHEBI:29033"/>
        <dbReference type="ChEBI" id="CHEBI:29034"/>
        <dbReference type="EC" id="7.1.1.9"/>
    </reaction>
</comment>
<dbReference type="PROSITE" id="PS50857">
    <property type="entry name" value="COX2_CUA"/>
    <property type="match status" value="1"/>
</dbReference>
<keyword evidence="3 17" id="KW-0813">Transport</keyword>
<dbReference type="EMBL" id="CP118101">
    <property type="protein sequence ID" value="WDH83093.1"/>
    <property type="molecule type" value="Genomic_DNA"/>
</dbReference>
<protein>
    <recommendedName>
        <fullName evidence="18">Cytochrome c oxidase subunit 2</fullName>
        <ecNumber evidence="18">7.1.1.9</ecNumber>
    </recommendedName>
</protein>
<evidence type="ECO:0000256" key="15">
    <source>
        <dbReference type="ARBA" id="ARBA00047816"/>
    </source>
</evidence>
<dbReference type="PRINTS" id="PR01166">
    <property type="entry name" value="CYCOXIDASEII"/>
</dbReference>
<evidence type="ECO:0000256" key="10">
    <source>
        <dbReference type="ARBA" id="ARBA00022989"/>
    </source>
</evidence>
<evidence type="ECO:0000256" key="9">
    <source>
        <dbReference type="ARBA" id="ARBA00022982"/>
    </source>
</evidence>
<evidence type="ECO:0000313" key="25">
    <source>
        <dbReference type="Proteomes" id="UP001220962"/>
    </source>
</evidence>
<evidence type="ECO:0000256" key="14">
    <source>
        <dbReference type="ARBA" id="ARBA00024688"/>
    </source>
</evidence>